<organism evidence="2 3">
    <name type="scientific">Phaeodactylum tricornutum (strain CCAP 1055/1)</name>
    <dbReference type="NCBI Taxonomy" id="556484"/>
    <lineage>
        <taxon>Eukaryota</taxon>
        <taxon>Sar</taxon>
        <taxon>Stramenopiles</taxon>
        <taxon>Ochrophyta</taxon>
        <taxon>Bacillariophyta</taxon>
        <taxon>Bacillariophyceae</taxon>
        <taxon>Bacillariophycidae</taxon>
        <taxon>Naviculales</taxon>
        <taxon>Phaeodactylaceae</taxon>
        <taxon>Phaeodactylum</taxon>
    </lineage>
</organism>
<reference evidence="2 3" key="1">
    <citation type="journal article" date="2008" name="Nature">
        <title>The Phaeodactylum genome reveals the evolutionary history of diatom genomes.</title>
        <authorList>
            <person name="Bowler C."/>
            <person name="Allen A.E."/>
            <person name="Badger J.H."/>
            <person name="Grimwood J."/>
            <person name="Jabbari K."/>
            <person name="Kuo A."/>
            <person name="Maheswari U."/>
            <person name="Martens C."/>
            <person name="Maumus F."/>
            <person name="Otillar R.P."/>
            <person name="Rayko E."/>
            <person name="Salamov A."/>
            <person name="Vandepoele K."/>
            <person name="Beszteri B."/>
            <person name="Gruber A."/>
            <person name="Heijde M."/>
            <person name="Katinka M."/>
            <person name="Mock T."/>
            <person name="Valentin K."/>
            <person name="Verret F."/>
            <person name="Berges J.A."/>
            <person name="Brownlee C."/>
            <person name="Cadoret J.P."/>
            <person name="Chiovitti A."/>
            <person name="Choi C.J."/>
            <person name="Coesel S."/>
            <person name="De Martino A."/>
            <person name="Detter J.C."/>
            <person name="Durkin C."/>
            <person name="Falciatore A."/>
            <person name="Fournet J."/>
            <person name="Haruta M."/>
            <person name="Huysman M.J."/>
            <person name="Jenkins B.D."/>
            <person name="Jiroutova K."/>
            <person name="Jorgensen R.E."/>
            <person name="Joubert Y."/>
            <person name="Kaplan A."/>
            <person name="Kroger N."/>
            <person name="Kroth P.G."/>
            <person name="La Roche J."/>
            <person name="Lindquist E."/>
            <person name="Lommer M."/>
            <person name="Martin-Jezequel V."/>
            <person name="Lopez P.J."/>
            <person name="Lucas S."/>
            <person name="Mangogna M."/>
            <person name="McGinnis K."/>
            <person name="Medlin L.K."/>
            <person name="Montsant A."/>
            <person name="Oudot-Le Secq M.P."/>
            <person name="Napoli C."/>
            <person name="Obornik M."/>
            <person name="Parker M.S."/>
            <person name="Petit J.L."/>
            <person name="Porcel B.M."/>
            <person name="Poulsen N."/>
            <person name="Robison M."/>
            <person name="Rychlewski L."/>
            <person name="Rynearson T.A."/>
            <person name="Schmutz J."/>
            <person name="Shapiro H."/>
            <person name="Siaut M."/>
            <person name="Stanley M."/>
            <person name="Sussman M.R."/>
            <person name="Taylor A.R."/>
            <person name="Vardi A."/>
            <person name="von Dassow P."/>
            <person name="Vyverman W."/>
            <person name="Willis A."/>
            <person name="Wyrwicz L.S."/>
            <person name="Rokhsar D.S."/>
            <person name="Weissenbach J."/>
            <person name="Armbrust E.V."/>
            <person name="Green B.R."/>
            <person name="Van de Peer Y."/>
            <person name="Grigoriev I.V."/>
        </authorList>
    </citation>
    <scope>NUCLEOTIDE SEQUENCE [LARGE SCALE GENOMIC DNA]</scope>
    <source>
        <strain evidence="2 3">CCAP 1055/1</strain>
    </source>
</reference>
<sequence length="1057" mass="120484">MKRLVTGALVFGIVFLVVLNDSITNKARSEALRRQSPFPQWNEQLLHDQAKPQRTVHFPFRDGCPHDCHEYRRDGALMTDEYYRVNLEWYLGEPEQYNPRTDWKLQKNSSSYSMGLNFQCPESFVRTFQKASRELGEKATKQLSTPDRTISIHPPKRMQLALTYLCCLDSEEASEAIAAMDEWLTQRDLFDLEVRFDEIQSWHEAPNAVATVLVADQASQQALMRLNHELSRHLQRSDIPVAVPREDQMPFHVALAGFRHGGRAESYDPSLDITSQLPTVYKLVQKVSDKYKDVWTKADRKGKVYVSKVRMAYSTFINVDREGKRNNEPSNEMVHDQDTDLPLASSLKIKRLFGILTIATAFIIIQQRRENSAFPQWNEKLIHGRAEPQRTLHFPFRTGCPHDCGAYRHVESSRFGSILNDEQDFYRVTVEWYFGEPEKYMPTVDWKAQRNSSSYKLGINFQCTESFVRTFQAASRDLHDQATKFLSTPSQPTTIHPQRRMHVSLSYLCCLNSEEAKRAIAAIDDWTGRAKFDMELRFDEIQAWHESPNSVTTIVLVDEASQQTLMRINHDLNQHLHRFDIPIAIQREDQMPFHATVAGFRYGSNGESYDPTLNIEPQLSTIYNFVHQVSQHELVFSEWEMKHVFLRQISDVKVNVVSSAVVRRFGLRFSFLSLSAPILCDVCLHTPQKPWEDAFMPFARGQTMEANTSGSTTDDVIDFLVPLQQNGHPFASYAVRTDTDVSFGRTVELCMRLTEVASSLSPKNAAAADTSSKNEASTLARRTLGRVDFLPALWAACGCNTRPNRDTDYEFAVMPGKSERSYPGLECVTINEIPLKNLPRFPRRGLELESNNEDTALVGWWRISAGDTLSLLPPPSLFHKNGMIEVDDNESDKAENKTQLVLLEPLRLQLMRGAATAVYENKAVGELRMRDTPISKTNGPRLSFTTDGASLDHTVVETKEVQRDIEQYQPERLQNDGDSNENIPHALDLSWRKPSTKNDVTQESLRSASKNSRAHDGNDKRDPSRMEEGLQVFSSVPKGPSHPPEYLQPISRATQGI</sequence>
<dbReference type="OrthoDB" id="10689203at2759"/>
<accession>B7G9N2</accession>
<dbReference type="HOGENOM" id="CLU_427951_0_0_1"/>
<proteinExistence type="predicted"/>
<gene>
    <name evidence="2" type="ORF">PHATRDRAFT_49148</name>
</gene>
<reference evidence="3" key="2">
    <citation type="submission" date="2008-08" db="EMBL/GenBank/DDBJ databases">
        <authorList>
            <consortium name="Diatom Consortium"/>
            <person name="Grigoriev I."/>
            <person name="Grimwood J."/>
            <person name="Kuo A."/>
            <person name="Otillar R.P."/>
            <person name="Salamov A."/>
            <person name="Detter J.C."/>
            <person name="Lindquist E."/>
            <person name="Shapiro H."/>
            <person name="Lucas S."/>
            <person name="Glavina del Rio T."/>
            <person name="Pitluck S."/>
            <person name="Rokhsar D."/>
            <person name="Bowler C."/>
        </authorList>
    </citation>
    <scope>GENOME REANNOTATION</scope>
    <source>
        <strain evidence="3">CCAP 1055/1</strain>
    </source>
</reference>
<evidence type="ECO:0000313" key="3">
    <source>
        <dbReference type="Proteomes" id="UP000000759"/>
    </source>
</evidence>
<protein>
    <submittedName>
        <fullName evidence="2">Uncharacterized protein</fullName>
    </submittedName>
</protein>
<dbReference type="Gene3D" id="3.90.1140.10">
    <property type="entry name" value="Cyclic phosphodiesterase"/>
    <property type="match status" value="2"/>
</dbReference>
<feature type="compositionally biased region" description="Polar residues" evidence="1">
    <location>
        <begin position="997"/>
        <end position="1011"/>
    </location>
</feature>
<keyword evidence="3" id="KW-1185">Reference proteome</keyword>
<dbReference type="InParanoid" id="B7G9N2"/>
<dbReference type="GeneID" id="7195615"/>
<feature type="region of interest" description="Disordered" evidence="1">
    <location>
        <begin position="969"/>
        <end position="1057"/>
    </location>
</feature>
<name>B7G9N2_PHATC</name>
<evidence type="ECO:0000256" key="1">
    <source>
        <dbReference type="SAM" id="MobiDB-lite"/>
    </source>
</evidence>
<dbReference type="AlphaFoldDB" id="B7G9N2"/>
<dbReference type="EMBL" id="CM000623">
    <property type="protein sequence ID" value="EEC44472.1"/>
    <property type="molecule type" value="Genomic_DNA"/>
</dbReference>
<dbReference type="KEGG" id="pti:PHATRDRAFT_49148"/>
<dbReference type="PaxDb" id="2850-Phatr49148"/>
<feature type="compositionally biased region" description="Basic and acidic residues" evidence="1">
    <location>
        <begin position="1013"/>
        <end position="1028"/>
    </location>
</feature>
<evidence type="ECO:0000313" key="2">
    <source>
        <dbReference type="EMBL" id="EEC44472.1"/>
    </source>
</evidence>
<dbReference type="Proteomes" id="UP000000759">
    <property type="component" value="Chromosome 21"/>
</dbReference>
<dbReference type="RefSeq" id="XP_002183803.1">
    <property type="nucleotide sequence ID" value="XM_002183767.1"/>
</dbReference>